<evidence type="ECO:0000256" key="1">
    <source>
        <dbReference type="ARBA" id="ARBA00022801"/>
    </source>
</evidence>
<gene>
    <name evidence="5" type="ORF">ACFQ4R_04000</name>
</gene>
<feature type="transmembrane region" description="Helical" evidence="3">
    <location>
        <begin position="35"/>
        <end position="57"/>
    </location>
</feature>
<evidence type="ECO:0000313" key="6">
    <source>
        <dbReference type="Proteomes" id="UP001597191"/>
    </source>
</evidence>
<evidence type="ECO:0000256" key="2">
    <source>
        <dbReference type="SAM" id="Coils"/>
    </source>
</evidence>
<keyword evidence="6" id="KW-1185">Reference proteome</keyword>
<keyword evidence="3" id="KW-0472">Membrane</keyword>
<name>A0ABW4BPB1_9LACO</name>
<accession>A0ABW4BPB1</accession>
<organism evidence="5 6">
    <name type="scientific">Lapidilactobacillus gannanensis</name>
    <dbReference type="NCBI Taxonomy" id="2486002"/>
    <lineage>
        <taxon>Bacteria</taxon>
        <taxon>Bacillati</taxon>
        <taxon>Bacillota</taxon>
        <taxon>Bacilli</taxon>
        <taxon>Lactobacillales</taxon>
        <taxon>Lactobacillaceae</taxon>
        <taxon>Lapidilactobacillus</taxon>
    </lineage>
</organism>
<evidence type="ECO:0000313" key="5">
    <source>
        <dbReference type="EMBL" id="MFD1410777.1"/>
    </source>
</evidence>
<dbReference type="InterPro" id="IPR011856">
    <property type="entry name" value="tRNA_endonuc-like_dom_sf"/>
</dbReference>
<dbReference type="EC" id="3.1.21.-" evidence="5"/>
<dbReference type="InterPro" id="IPR007560">
    <property type="entry name" value="Restrct_endonuc_IV_Mrr"/>
</dbReference>
<comment type="caution">
    <text evidence="5">The sequence shown here is derived from an EMBL/GenBank/DDBJ whole genome shotgun (WGS) entry which is preliminary data.</text>
</comment>
<feature type="domain" description="Restriction endonuclease type IV Mrr" evidence="4">
    <location>
        <begin position="231"/>
        <end position="341"/>
    </location>
</feature>
<proteinExistence type="predicted"/>
<dbReference type="InterPro" id="IPR052906">
    <property type="entry name" value="Type_IV_Methyl-Rstrct_Enzyme"/>
</dbReference>
<dbReference type="GO" id="GO:0004519">
    <property type="term" value="F:endonuclease activity"/>
    <property type="evidence" value="ECO:0007669"/>
    <property type="project" value="UniProtKB-KW"/>
</dbReference>
<evidence type="ECO:0000256" key="3">
    <source>
        <dbReference type="SAM" id="Phobius"/>
    </source>
</evidence>
<keyword evidence="5" id="KW-0255">Endonuclease</keyword>
<dbReference type="RefSeq" id="WP_125647859.1">
    <property type="nucleotide sequence ID" value="NZ_JBHTOH010000025.1"/>
</dbReference>
<dbReference type="Pfam" id="PF04471">
    <property type="entry name" value="Mrr_cat"/>
    <property type="match status" value="1"/>
</dbReference>
<dbReference type="GO" id="GO:0016787">
    <property type="term" value="F:hydrolase activity"/>
    <property type="evidence" value="ECO:0007669"/>
    <property type="project" value="UniProtKB-KW"/>
</dbReference>
<protein>
    <submittedName>
        <fullName evidence="5">Restriction endonuclease</fullName>
        <ecNumber evidence="5">3.1.21.-</ecNumber>
    </submittedName>
</protein>
<dbReference type="PANTHER" id="PTHR30015">
    <property type="entry name" value="MRR RESTRICTION SYSTEM PROTEIN"/>
    <property type="match status" value="1"/>
</dbReference>
<dbReference type="PANTHER" id="PTHR30015:SF6">
    <property type="entry name" value="SLL1429 PROTEIN"/>
    <property type="match status" value="1"/>
</dbReference>
<keyword evidence="5" id="KW-0540">Nuclease</keyword>
<dbReference type="InterPro" id="IPR011335">
    <property type="entry name" value="Restrct_endonuc-II-like"/>
</dbReference>
<feature type="transmembrane region" description="Helical" evidence="3">
    <location>
        <begin position="12"/>
        <end position="29"/>
    </location>
</feature>
<dbReference type="Gene3D" id="3.40.1350.10">
    <property type="match status" value="1"/>
</dbReference>
<keyword evidence="2" id="KW-0175">Coiled coil</keyword>
<evidence type="ECO:0000259" key="4">
    <source>
        <dbReference type="Pfam" id="PF04471"/>
    </source>
</evidence>
<keyword evidence="3" id="KW-1133">Transmembrane helix</keyword>
<feature type="coiled-coil region" evidence="2">
    <location>
        <begin position="96"/>
        <end position="222"/>
    </location>
</feature>
<keyword evidence="3" id="KW-0812">Transmembrane</keyword>
<keyword evidence="1 5" id="KW-0378">Hydrolase</keyword>
<reference evidence="6" key="1">
    <citation type="journal article" date="2019" name="Int. J. Syst. Evol. Microbiol.">
        <title>The Global Catalogue of Microorganisms (GCM) 10K type strain sequencing project: providing services to taxonomists for standard genome sequencing and annotation.</title>
        <authorList>
            <consortium name="The Broad Institute Genomics Platform"/>
            <consortium name="The Broad Institute Genome Sequencing Center for Infectious Disease"/>
            <person name="Wu L."/>
            <person name="Ma J."/>
        </authorList>
    </citation>
    <scope>NUCLEOTIDE SEQUENCE [LARGE SCALE GENOMIC DNA]</scope>
    <source>
        <strain evidence="6">CCM 8937</strain>
    </source>
</reference>
<dbReference type="Proteomes" id="UP001597191">
    <property type="component" value="Unassembled WGS sequence"/>
</dbReference>
<dbReference type="EMBL" id="JBHTOH010000025">
    <property type="protein sequence ID" value="MFD1410777.1"/>
    <property type="molecule type" value="Genomic_DNA"/>
</dbReference>
<sequence length="372" mass="42157">MRSIVKKILYRSLLALNIIAELLAVLFAIGDNASISSLIANFVLLILLFGSFQLNGINIFRNIQDRQAEIEKHKTDISLIDVEKKKYELGQIEDKKEKLLTDISNIKSDIGNLKQEQDVKKIELAKAQDEYRSKLDLQTTELKNLNDNIASAKKESANELSDKENKSSQLLDEISALHDQLVDSSNSLKELMDSRQKVYSNLEEIKDELKRSKKQLEFARQIIFSNELNNLRNMDGFEFEHFVAHLLPYSGYFDVVRTQNSGDQGIDVTAKDKYGTYGIQCKLYSNYVGNEAVQEVIAGTIFYKLDFGVVITNSNFTPSARKLAGASNVELWGMPELEELLNNAVCHPDYTPFFNGIILDSNYQSMTVDLNN</sequence>
<dbReference type="SUPFAM" id="SSF52980">
    <property type="entry name" value="Restriction endonuclease-like"/>
    <property type="match status" value="1"/>
</dbReference>